<dbReference type="RefSeq" id="WP_091566945.1">
    <property type="nucleotide sequence ID" value="NZ_FNHP01000002.1"/>
</dbReference>
<dbReference type="AlphaFoldDB" id="A0A1G9QDL4"/>
<keyword evidence="4" id="KW-1185">Reference proteome</keyword>
<dbReference type="EMBL" id="FNHP01000002">
    <property type="protein sequence ID" value="SDM09174.1"/>
    <property type="molecule type" value="Genomic_DNA"/>
</dbReference>
<sequence length="250" mass="25703">MPPFAYRRSAALLALAALLTACGGGSDDDDDVGPATPPGVRPVAGAEGRWDGRTSTGYDVLLTILDTGETWGLYHTGPIIHGAFHGTSGSSDGQLRGSAAMVDYDKGGQVHSSLYGGSYVPQRQLQAGFVFDVFNGSYVAAYERAVTTAALAGSYTGYAGGWPHPLTLTITPDGGLGLTPASTDCLVRGSIGPRPGGRAVYDMRASFTGPNCPLPHGASVAGIAVLDGPRLTITSVAPSLVDFFAFQGHR</sequence>
<organism evidence="3 4">
    <name type="scientific">Oryzisolibacter propanilivorax</name>
    <dbReference type="NCBI Taxonomy" id="1527607"/>
    <lineage>
        <taxon>Bacteria</taxon>
        <taxon>Pseudomonadati</taxon>
        <taxon>Pseudomonadota</taxon>
        <taxon>Betaproteobacteria</taxon>
        <taxon>Burkholderiales</taxon>
        <taxon>Comamonadaceae</taxon>
        <taxon>Oryzisolibacter</taxon>
    </lineage>
</organism>
<feature type="signal peptide" evidence="2">
    <location>
        <begin position="1"/>
        <end position="23"/>
    </location>
</feature>
<feature type="region of interest" description="Disordered" evidence="1">
    <location>
        <begin position="26"/>
        <end position="48"/>
    </location>
</feature>
<feature type="chain" id="PRO_5011758976" evidence="2">
    <location>
        <begin position="24"/>
        <end position="250"/>
    </location>
</feature>
<dbReference type="Proteomes" id="UP000198552">
    <property type="component" value="Unassembled WGS sequence"/>
</dbReference>
<name>A0A1G9QDL4_9BURK</name>
<dbReference type="PROSITE" id="PS51257">
    <property type="entry name" value="PROKAR_LIPOPROTEIN"/>
    <property type="match status" value="1"/>
</dbReference>
<dbReference type="OrthoDB" id="9791183at2"/>
<keyword evidence="2" id="KW-0732">Signal</keyword>
<dbReference type="STRING" id="1527607.SAMN05428957_102249"/>
<evidence type="ECO:0000313" key="3">
    <source>
        <dbReference type="EMBL" id="SDM09174.1"/>
    </source>
</evidence>
<evidence type="ECO:0000313" key="4">
    <source>
        <dbReference type="Proteomes" id="UP000198552"/>
    </source>
</evidence>
<protein>
    <submittedName>
        <fullName evidence="3">Uncharacterized protein</fullName>
    </submittedName>
</protein>
<accession>A0A1G9QDL4</accession>
<gene>
    <name evidence="3" type="ORF">SAMN05428957_102249</name>
</gene>
<evidence type="ECO:0000256" key="2">
    <source>
        <dbReference type="SAM" id="SignalP"/>
    </source>
</evidence>
<evidence type="ECO:0000256" key="1">
    <source>
        <dbReference type="SAM" id="MobiDB-lite"/>
    </source>
</evidence>
<reference evidence="4" key="1">
    <citation type="submission" date="2016-10" db="EMBL/GenBank/DDBJ databases">
        <authorList>
            <person name="Varghese N."/>
            <person name="Submissions S."/>
        </authorList>
    </citation>
    <scope>NUCLEOTIDE SEQUENCE [LARGE SCALE GENOMIC DNA]</scope>
    <source>
        <strain evidence="4">EPL6</strain>
    </source>
</reference>
<proteinExistence type="predicted"/>